<dbReference type="GO" id="GO:0046872">
    <property type="term" value="F:metal ion binding"/>
    <property type="evidence" value="ECO:0007669"/>
    <property type="project" value="UniProtKB-KW"/>
</dbReference>
<dbReference type="RefSeq" id="WP_183214404.1">
    <property type="nucleotide sequence ID" value="NZ_JACHOR010000005.1"/>
</dbReference>
<proteinExistence type="inferred from homology"/>
<keyword evidence="2 4" id="KW-0378">Hydrolase</keyword>
<dbReference type="GO" id="GO:0042586">
    <property type="term" value="F:peptide deformylase activity"/>
    <property type="evidence" value="ECO:0007669"/>
    <property type="project" value="UniProtKB-UniRule"/>
</dbReference>
<gene>
    <name evidence="2" type="primary">def</name>
    <name evidence="4" type="ORF">GGR13_003052</name>
</gene>
<comment type="cofactor">
    <cofactor evidence="2">
        <name>Fe(2+)</name>
        <dbReference type="ChEBI" id="CHEBI:29033"/>
    </cofactor>
    <text evidence="2">Binds 1 Fe(2+) ion.</text>
</comment>
<dbReference type="Gene3D" id="3.90.45.10">
    <property type="entry name" value="Peptide deformylase"/>
    <property type="match status" value="1"/>
</dbReference>
<reference evidence="4 5" key="1">
    <citation type="submission" date="2020-08" db="EMBL/GenBank/DDBJ databases">
        <title>Genomic Encyclopedia of Type Strains, Phase IV (KMG-IV): sequencing the most valuable type-strain genomes for metagenomic binning, comparative biology and taxonomic classification.</title>
        <authorList>
            <person name="Goeker M."/>
        </authorList>
    </citation>
    <scope>NUCLEOTIDE SEQUENCE [LARGE SCALE GENOMIC DNA]</scope>
    <source>
        <strain evidence="4 5">DSM 4737</strain>
    </source>
</reference>
<dbReference type="NCBIfam" id="NF001159">
    <property type="entry name" value="PRK00150.1-3"/>
    <property type="match status" value="1"/>
</dbReference>
<dbReference type="CDD" id="cd00487">
    <property type="entry name" value="Pep_deformylase"/>
    <property type="match status" value="1"/>
</dbReference>
<dbReference type="PRINTS" id="PR01576">
    <property type="entry name" value="PDEFORMYLASE"/>
</dbReference>
<keyword evidence="2" id="KW-0479">Metal-binding</keyword>
<evidence type="ECO:0000313" key="5">
    <source>
        <dbReference type="Proteomes" id="UP000545037"/>
    </source>
</evidence>
<dbReference type="InterPro" id="IPR036821">
    <property type="entry name" value="Peptide_deformylase_sf"/>
</dbReference>
<keyword evidence="2" id="KW-0648">Protein biosynthesis</keyword>
<dbReference type="EMBL" id="JACHOR010000005">
    <property type="protein sequence ID" value="MBB5747431.1"/>
    <property type="molecule type" value="Genomic_DNA"/>
</dbReference>
<evidence type="ECO:0000256" key="1">
    <source>
        <dbReference type="ARBA" id="ARBA00010759"/>
    </source>
</evidence>
<dbReference type="PANTHER" id="PTHR10458">
    <property type="entry name" value="PEPTIDE DEFORMYLASE"/>
    <property type="match status" value="1"/>
</dbReference>
<dbReference type="InterPro" id="IPR023635">
    <property type="entry name" value="Peptide_deformylase"/>
</dbReference>
<accession>A0A7W9FFF7</accession>
<dbReference type="EC" id="3.5.1.88" evidence="2"/>
<dbReference type="Pfam" id="PF01327">
    <property type="entry name" value="Pep_deformylase"/>
    <property type="match status" value="1"/>
</dbReference>
<name>A0A7W9FFF7_9CAUL</name>
<sequence>MAVRRILTIDNTADLGILKQVSRPVDTVDADVRVLMDDMLETMYDAPGIGLAAVQIGDLRRVVVMDLGDGPAPADEAEAVSESEAGTEAGTEDSARHPNPRFFVNPEILWASDELYIYEEGCLSIPEYFDQVERPARVRVAYLDREGVRIEEEIEGLYAVCFQHELDHLNGVLFIDHLSRLRRDRAMTKVKKIMRTREAA</sequence>
<comment type="caution">
    <text evidence="4">The sequence shown here is derived from an EMBL/GenBank/DDBJ whole genome shotgun (WGS) entry which is preliminary data.</text>
</comment>
<protein>
    <recommendedName>
        <fullName evidence="2">Peptide deformylase</fullName>
        <shortName evidence="2">PDF</shortName>
        <ecNumber evidence="2">3.5.1.88</ecNumber>
    </recommendedName>
    <alternativeName>
        <fullName evidence="2">Polypeptide deformylase</fullName>
    </alternativeName>
</protein>
<dbReference type="HAMAP" id="MF_00163">
    <property type="entry name" value="Pep_deformylase"/>
    <property type="match status" value="1"/>
</dbReference>
<feature type="region of interest" description="Disordered" evidence="3">
    <location>
        <begin position="73"/>
        <end position="99"/>
    </location>
</feature>
<evidence type="ECO:0000256" key="3">
    <source>
        <dbReference type="SAM" id="MobiDB-lite"/>
    </source>
</evidence>
<feature type="active site" evidence="2">
    <location>
        <position position="165"/>
    </location>
</feature>
<comment type="similarity">
    <text evidence="1 2">Belongs to the polypeptide deformylase family.</text>
</comment>
<dbReference type="PIRSF" id="PIRSF004749">
    <property type="entry name" value="Pep_def"/>
    <property type="match status" value="1"/>
</dbReference>
<dbReference type="Proteomes" id="UP000545037">
    <property type="component" value="Unassembled WGS sequence"/>
</dbReference>
<feature type="binding site" evidence="2">
    <location>
        <position position="122"/>
    </location>
    <ligand>
        <name>Fe cation</name>
        <dbReference type="ChEBI" id="CHEBI:24875"/>
    </ligand>
</feature>
<comment type="catalytic activity">
    <reaction evidence="2">
        <text>N-terminal N-formyl-L-methionyl-[peptide] + H2O = N-terminal L-methionyl-[peptide] + formate</text>
        <dbReference type="Rhea" id="RHEA:24420"/>
        <dbReference type="Rhea" id="RHEA-COMP:10639"/>
        <dbReference type="Rhea" id="RHEA-COMP:10640"/>
        <dbReference type="ChEBI" id="CHEBI:15377"/>
        <dbReference type="ChEBI" id="CHEBI:15740"/>
        <dbReference type="ChEBI" id="CHEBI:49298"/>
        <dbReference type="ChEBI" id="CHEBI:64731"/>
        <dbReference type="EC" id="3.5.1.88"/>
    </reaction>
</comment>
<feature type="binding site" evidence="2">
    <location>
        <position position="168"/>
    </location>
    <ligand>
        <name>Fe cation</name>
        <dbReference type="ChEBI" id="CHEBI:24875"/>
    </ligand>
</feature>
<dbReference type="AlphaFoldDB" id="A0A7W9FFF7"/>
<dbReference type="SUPFAM" id="SSF56420">
    <property type="entry name" value="Peptide deformylase"/>
    <property type="match status" value="1"/>
</dbReference>
<keyword evidence="2" id="KW-0408">Iron</keyword>
<evidence type="ECO:0000313" key="4">
    <source>
        <dbReference type="EMBL" id="MBB5747431.1"/>
    </source>
</evidence>
<dbReference type="GO" id="GO:0006412">
    <property type="term" value="P:translation"/>
    <property type="evidence" value="ECO:0007669"/>
    <property type="project" value="UniProtKB-UniRule"/>
</dbReference>
<evidence type="ECO:0000256" key="2">
    <source>
        <dbReference type="HAMAP-Rule" id="MF_00163"/>
    </source>
</evidence>
<comment type="function">
    <text evidence="2">Removes the formyl group from the N-terminal Met of newly synthesized proteins. Requires at least a dipeptide for an efficient rate of reaction. N-terminal L-methionine is a prerequisite for activity but the enzyme has broad specificity at other positions.</text>
</comment>
<feature type="binding site" evidence="2">
    <location>
        <position position="164"/>
    </location>
    <ligand>
        <name>Fe cation</name>
        <dbReference type="ChEBI" id="CHEBI:24875"/>
    </ligand>
</feature>
<organism evidence="4 5">
    <name type="scientific">Brevundimonas variabilis</name>
    <dbReference type="NCBI Taxonomy" id="74312"/>
    <lineage>
        <taxon>Bacteria</taxon>
        <taxon>Pseudomonadati</taxon>
        <taxon>Pseudomonadota</taxon>
        <taxon>Alphaproteobacteria</taxon>
        <taxon>Caulobacterales</taxon>
        <taxon>Caulobacteraceae</taxon>
        <taxon>Brevundimonas</taxon>
    </lineage>
</organism>
<keyword evidence="5" id="KW-1185">Reference proteome</keyword>
<dbReference type="PANTHER" id="PTHR10458:SF22">
    <property type="entry name" value="PEPTIDE DEFORMYLASE"/>
    <property type="match status" value="1"/>
</dbReference>